<reference evidence="1 2" key="1">
    <citation type="journal article" date="2021" name="Commun. Biol.">
        <title>The genome of Shorea leprosula (Dipterocarpaceae) highlights the ecological relevance of drought in aseasonal tropical rainforests.</title>
        <authorList>
            <person name="Ng K.K.S."/>
            <person name="Kobayashi M.J."/>
            <person name="Fawcett J.A."/>
            <person name="Hatakeyama M."/>
            <person name="Paape T."/>
            <person name="Ng C.H."/>
            <person name="Ang C.C."/>
            <person name="Tnah L.H."/>
            <person name="Lee C.T."/>
            <person name="Nishiyama T."/>
            <person name="Sese J."/>
            <person name="O'Brien M.J."/>
            <person name="Copetti D."/>
            <person name="Mohd Noor M.I."/>
            <person name="Ong R.C."/>
            <person name="Putra M."/>
            <person name="Sireger I.Z."/>
            <person name="Indrioko S."/>
            <person name="Kosugi Y."/>
            <person name="Izuno A."/>
            <person name="Isagi Y."/>
            <person name="Lee S.L."/>
            <person name="Shimizu K.K."/>
        </authorList>
    </citation>
    <scope>NUCLEOTIDE SEQUENCE [LARGE SCALE GENOMIC DNA]</scope>
    <source>
        <strain evidence="1">214</strain>
    </source>
</reference>
<dbReference type="AlphaFoldDB" id="A0AAV5IK87"/>
<accession>A0AAV5IK87</accession>
<keyword evidence="2" id="KW-1185">Reference proteome</keyword>
<sequence length="63" mass="6788">MTMSGAGTRKEASFMLAFLRCAAVFAATRLASAAWTLSAVAALKINQIKLCFLHSILVGEKIW</sequence>
<proteinExistence type="predicted"/>
<evidence type="ECO:0000313" key="1">
    <source>
        <dbReference type="EMBL" id="GKV00775.1"/>
    </source>
</evidence>
<protein>
    <recommendedName>
        <fullName evidence="3">Secreted protein</fullName>
    </recommendedName>
</protein>
<name>A0AAV5IK87_9ROSI</name>
<dbReference type="EMBL" id="BPVZ01000016">
    <property type="protein sequence ID" value="GKV00775.1"/>
    <property type="molecule type" value="Genomic_DNA"/>
</dbReference>
<dbReference type="Proteomes" id="UP001054252">
    <property type="component" value="Unassembled WGS sequence"/>
</dbReference>
<evidence type="ECO:0008006" key="3">
    <source>
        <dbReference type="Google" id="ProtNLM"/>
    </source>
</evidence>
<gene>
    <name evidence="1" type="ORF">SLEP1_g13406</name>
</gene>
<evidence type="ECO:0000313" key="2">
    <source>
        <dbReference type="Proteomes" id="UP001054252"/>
    </source>
</evidence>
<organism evidence="1 2">
    <name type="scientific">Rubroshorea leprosula</name>
    <dbReference type="NCBI Taxonomy" id="152421"/>
    <lineage>
        <taxon>Eukaryota</taxon>
        <taxon>Viridiplantae</taxon>
        <taxon>Streptophyta</taxon>
        <taxon>Embryophyta</taxon>
        <taxon>Tracheophyta</taxon>
        <taxon>Spermatophyta</taxon>
        <taxon>Magnoliopsida</taxon>
        <taxon>eudicotyledons</taxon>
        <taxon>Gunneridae</taxon>
        <taxon>Pentapetalae</taxon>
        <taxon>rosids</taxon>
        <taxon>malvids</taxon>
        <taxon>Malvales</taxon>
        <taxon>Dipterocarpaceae</taxon>
        <taxon>Rubroshorea</taxon>
    </lineage>
</organism>
<comment type="caution">
    <text evidence="1">The sequence shown here is derived from an EMBL/GenBank/DDBJ whole genome shotgun (WGS) entry which is preliminary data.</text>
</comment>